<gene>
    <name evidence="2" type="primary">C14H2orf15</name>
</gene>
<protein>
    <submittedName>
        <fullName evidence="2">Uncharacterized protein C2orf15 homolog</fullName>
    </submittedName>
</protein>
<dbReference type="InterPro" id="IPR041537">
    <property type="entry name" value="DUF5547"/>
</dbReference>
<dbReference type="Proteomes" id="UP001652662">
    <property type="component" value="Chromosome 14"/>
</dbReference>
<proteinExistence type="predicted"/>
<evidence type="ECO:0000313" key="1">
    <source>
        <dbReference type="Proteomes" id="UP001652662"/>
    </source>
</evidence>
<reference evidence="2" key="1">
    <citation type="submission" date="2025-08" db="UniProtKB">
        <authorList>
            <consortium name="RefSeq"/>
        </authorList>
    </citation>
    <scope>IDENTIFICATION</scope>
    <source>
        <tissue evidence="2">Blood</tissue>
    </source>
</reference>
<accession>A0ABM4KIX3</accession>
<organism evidence="1 2">
    <name type="scientific">Equus przewalskii</name>
    <name type="common">Przewalski's horse</name>
    <name type="synonym">Equus caballus przewalskii</name>
    <dbReference type="NCBI Taxonomy" id="9798"/>
    <lineage>
        <taxon>Eukaryota</taxon>
        <taxon>Metazoa</taxon>
        <taxon>Chordata</taxon>
        <taxon>Craniata</taxon>
        <taxon>Vertebrata</taxon>
        <taxon>Euteleostomi</taxon>
        <taxon>Mammalia</taxon>
        <taxon>Eutheria</taxon>
        <taxon>Laurasiatheria</taxon>
        <taxon>Perissodactyla</taxon>
        <taxon>Equidae</taxon>
        <taxon>Equus</taxon>
    </lineage>
</organism>
<keyword evidence="1" id="KW-1185">Reference proteome</keyword>
<dbReference type="RefSeq" id="XP_070428150.1">
    <property type="nucleotide sequence ID" value="XM_070572049.1"/>
</dbReference>
<name>A0ABM4KIX3_EQUPR</name>
<sequence>MGFSLSKSATQVSAMRMDSKVDDHLMHGAEKSKLEPVTQLFQNTKKIRLEDRNQENFARSKETGTESLSEKALGPVVYVKESDGIEMTDVE</sequence>
<dbReference type="GeneID" id="139075501"/>
<dbReference type="Pfam" id="PF17701">
    <property type="entry name" value="DUF5547"/>
    <property type="match status" value="1"/>
</dbReference>
<evidence type="ECO:0000313" key="2">
    <source>
        <dbReference type="RefSeq" id="XP_070428150.1"/>
    </source>
</evidence>